<dbReference type="Proteomes" id="UP000620139">
    <property type="component" value="Unassembled WGS sequence"/>
</dbReference>
<dbReference type="EMBL" id="JAEDAL010000001">
    <property type="protein sequence ID" value="MBH9551712.1"/>
    <property type="molecule type" value="Genomic_DNA"/>
</dbReference>
<dbReference type="InterPro" id="IPR025263">
    <property type="entry name" value="YhdP_central"/>
</dbReference>
<dbReference type="PANTHER" id="PTHR38690:SF1">
    <property type="entry name" value="PROTEASE"/>
    <property type="match status" value="1"/>
</dbReference>
<keyword evidence="2" id="KW-0812">Transmembrane</keyword>
<proteinExistence type="predicted"/>
<name>A0A931ITK5_9BURK</name>
<dbReference type="InterPro" id="IPR011836">
    <property type="entry name" value="YhdP"/>
</dbReference>
<evidence type="ECO:0000256" key="2">
    <source>
        <dbReference type="SAM" id="Phobius"/>
    </source>
</evidence>
<accession>A0A931ITK5</accession>
<feature type="compositionally biased region" description="Basic and acidic residues" evidence="1">
    <location>
        <begin position="1319"/>
        <end position="1329"/>
    </location>
</feature>
<feature type="compositionally biased region" description="Low complexity" evidence="1">
    <location>
        <begin position="1332"/>
        <end position="1353"/>
    </location>
</feature>
<dbReference type="NCBIfam" id="TIGR02099">
    <property type="entry name" value="YhdP family protein"/>
    <property type="match status" value="1"/>
</dbReference>
<evidence type="ECO:0000259" key="3">
    <source>
        <dbReference type="Pfam" id="PF13116"/>
    </source>
</evidence>
<keyword evidence="2" id="KW-0472">Membrane</keyword>
<comment type="caution">
    <text evidence="4">The sequence shown here is derived from an EMBL/GenBank/DDBJ whole genome shotgun (WGS) entry which is preliminary data.</text>
</comment>
<protein>
    <submittedName>
        <fullName evidence="4">TIGR02099 family protein</fullName>
    </submittedName>
</protein>
<evidence type="ECO:0000256" key="1">
    <source>
        <dbReference type="SAM" id="MobiDB-lite"/>
    </source>
</evidence>
<feature type="transmembrane region" description="Helical" evidence="2">
    <location>
        <begin position="25"/>
        <end position="48"/>
    </location>
</feature>
<keyword evidence="2" id="KW-1133">Transmembrane helix</keyword>
<feature type="region of interest" description="Disordered" evidence="1">
    <location>
        <begin position="1316"/>
        <end position="1353"/>
    </location>
</feature>
<dbReference type="PANTHER" id="PTHR38690">
    <property type="entry name" value="PROTEASE-RELATED"/>
    <property type="match status" value="1"/>
</dbReference>
<organism evidence="4 5">
    <name type="scientific">Inhella gelatinilytica</name>
    <dbReference type="NCBI Taxonomy" id="2795030"/>
    <lineage>
        <taxon>Bacteria</taxon>
        <taxon>Pseudomonadati</taxon>
        <taxon>Pseudomonadota</taxon>
        <taxon>Betaproteobacteria</taxon>
        <taxon>Burkholderiales</taxon>
        <taxon>Sphaerotilaceae</taxon>
        <taxon>Inhella</taxon>
    </lineage>
</organism>
<dbReference type="Pfam" id="PF13116">
    <property type="entry name" value="YhdP"/>
    <property type="match status" value="1"/>
</dbReference>
<reference evidence="4" key="1">
    <citation type="submission" date="2020-12" db="EMBL/GenBank/DDBJ databases">
        <title>The genome sequence of Inhella sp. 4Y17.</title>
        <authorList>
            <person name="Liu Y."/>
        </authorList>
    </citation>
    <scope>NUCLEOTIDE SEQUENCE</scope>
    <source>
        <strain evidence="4">4Y10</strain>
    </source>
</reference>
<gene>
    <name evidence="4" type="ORF">I7X43_02520</name>
</gene>
<keyword evidence="5" id="KW-1185">Reference proteome</keyword>
<sequence>MSSLVSKIVAASHRPARWLRRGLRALLWMVLGLWFVVLGLWLLLHWWILPNLDRWRPQIEAQGTQWLGAPLKLGAIEVRTGGWIPVVEVRDVQLLDPQGRPALQLPRVTAALSARSLLTLTPRLEQLFLHEPQLALRRDAQGRLWVAGQLMRNGGSENNALLDWLMRQHELALRGGQVHWIDEMRGAEPLSLTGVDLVWRNGLRRHELRLDATPPAGWGQRLSLRARISQPLLARPSDWRRWSGLFYADLPHASAAELRRHIDLPFDLREGEGAFRAWAEMRQGHWVGVDLDVALRAAHLRLSPKVDPLHLRDLQTRLSWQQVAQGTRWMARGLQFALQDEGKPPRNWASKQLTLSLDHAEVPLPWLRAPASAPGAVALKGGQLQADHLDLGLLADLAGRLPVGEALQHALQARQPQGHVQQIVAQWKGSLDAPQQWRVDATAEGLAWAGLQPAAEHQLGQPGLRGAALTVNASEQGGQAQISVHEGQLDWPGLLPQDQTPISQAQVQIQWTQDPLKGWAVHLKQARVTTPDGQLSLDGEWRRGTESAARHGHLTLHAELPRLAVQALPRYLPLALHGGVRRYLAESLQSGQVRDVELKLKGPLDQFPFEAGGGQFRVRARAEDLRYAFVPSHEADERGPTYTSPWPALEDLQGELLFEGPGMFIRKARTRVGALEATAVQASVAHLAKDPLMKIEGQWKGPAQDALQFMRATPIGGWTGHALDLAQASGGVTGKLALQIPLMHPEKTTVQGSVQMAGNELRLRPDLPPFAQVKGRAEYTEHSLRIPAATARWLGGDLKLEGGSQPDQSLVLSAQGQATAEGLRQAKEWGDLVTGLSAKLNGQTPFQFRGVWKAQGSELSLQSPLTGLGSELPEPFVKSADAAWPLKLQWLTDAQRLDTVRIELGPQAQGLLQRAPGQALRGVLRVGPGGPLAVPEQGIAVVLNVPSLDLDAWGQQLRALRSAESGGTPSPSQIVLQTPQLKIGGRTLRDLVAGAQRDMSAGGRGIWRVSLQSQHLSGSAEWQEGRGKIPGQLTARLARVSLPKSEVEQVEQALDEASRGLPGLDIRVEDFELRGMKLGRLELRSEGTTESQPWALSHLALVHPAAHVQARGAWSPSTRRTELNWTLKLENSGDWLAALGLPNTVRGGKGELAGKLGWRGSPLSMEARGLDGQFTVQLGSGQFLKADPGAARLLGVLSLQSLPRRLLFDWRDVFSDGFVFDDFAGEVQIERGVARSSNLRMKGPQASVLMDGSADLGAETADLKVLVLPDVNAGGASLAYATINPAVGLATFLAQLILRKPLAAAAAQQFHVHGPWADPKVDKIEKPEIPDANAPKAAASTPSNAPSSPASAP</sequence>
<evidence type="ECO:0000313" key="4">
    <source>
        <dbReference type="EMBL" id="MBH9551712.1"/>
    </source>
</evidence>
<feature type="domain" description="YhdP central" evidence="3">
    <location>
        <begin position="18"/>
        <end position="1321"/>
    </location>
</feature>
<evidence type="ECO:0000313" key="5">
    <source>
        <dbReference type="Proteomes" id="UP000620139"/>
    </source>
</evidence>
<dbReference type="RefSeq" id="WP_198099314.1">
    <property type="nucleotide sequence ID" value="NZ_JAEDAL010000001.1"/>
</dbReference>